<accession>A0ABS2T030</accession>
<dbReference type="InterPro" id="IPR007159">
    <property type="entry name" value="SpoVT-AbrB_dom"/>
</dbReference>
<dbReference type="SMART" id="SM00966">
    <property type="entry name" value="SpoVT_AbrB"/>
    <property type="match status" value="1"/>
</dbReference>
<dbReference type="Proteomes" id="UP001179280">
    <property type="component" value="Unassembled WGS sequence"/>
</dbReference>
<name>A0ABS2T030_9BACI</name>
<dbReference type="InterPro" id="IPR039052">
    <property type="entry name" value="Antitox_PemI-like"/>
</dbReference>
<dbReference type="PANTHER" id="PTHR40516">
    <property type="entry name" value="ANTITOXIN CHPS-RELATED"/>
    <property type="match status" value="1"/>
</dbReference>
<keyword evidence="3" id="KW-1185">Reference proteome</keyword>
<dbReference type="PANTHER" id="PTHR40516:SF1">
    <property type="entry name" value="ANTITOXIN CHPS-RELATED"/>
    <property type="match status" value="1"/>
</dbReference>
<evidence type="ECO:0000259" key="1">
    <source>
        <dbReference type="SMART" id="SM00966"/>
    </source>
</evidence>
<dbReference type="Pfam" id="PF04014">
    <property type="entry name" value="MazE_antitoxin"/>
    <property type="match status" value="1"/>
</dbReference>
<evidence type="ECO:0000313" key="3">
    <source>
        <dbReference type="Proteomes" id="UP001179280"/>
    </source>
</evidence>
<dbReference type="EMBL" id="JAFBCV010000010">
    <property type="protein sequence ID" value="MBM7839847.1"/>
    <property type="molecule type" value="Genomic_DNA"/>
</dbReference>
<gene>
    <name evidence="2" type="ORF">JOC54_003127</name>
</gene>
<protein>
    <submittedName>
        <fullName evidence="2">Antitoxin MazE</fullName>
    </submittedName>
</protein>
<dbReference type="RefSeq" id="WP_204467113.1">
    <property type="nucleotide sequence ID" value="NZ_JAFBCV010000010.1"/>
</dbReference>
<organism evidence="2 3">
    <name type="scientific">Shouchella xiaoxiensis</name>
    <dbReference type="NCBI Taxonomy" id="766895"/>
    <lineage>
        <taxon>Bacteria</taxon>
        <taxon>Bacillati</taxon>
        <taxon>Bacillota</taxon>
        <taxon>Bacilli</taxon>
        <taxon>Bacillales</taxon>
        <taxon>Bacillaceae</taxon>
        <taxon>Shouchella</taxon>
    </lineage>
</organism>
<feature type="domain" description="SpoVT-AbrB" evidence="1">
    <location>
        <begin position="5"/>
        <end position="50"/>
    </location>
</feature>
<dbReference type="InterPro" id="IPR037914">
    <property type="entry name" value="SpoVT-AbrB_sf"/>
</dbReference>
<dbReference type="SUPFAM" id="SSF89447">
    <property type="entry name" value="AbrB/MazE/MraZ-like"/>
    <property type="match status" value="1"/>
</dbReference>
<dbReference type="Gene3D" id="2.10.260.10">
    <property type="match status" value="1"/>
</dbReference>
<comment type="caution">
    <text evidence="2">The sequence shown here is derived from an EMBL/GenBank/DDBJ whole genome shotgun (WGS) entry which is preliminary data.</text>
</comment>
<proteinExistence type="predicted"/>
<evidence type="ECO:0000313" key="2">
    <source>
        <dbReference type="EMBL" id="MBM7839847.1"/>
    </source>
</evidence>
<reference evidence="2" key="1">
    <citation type="submission" date="2021-01" db="EMBL/GenBank/DDBJ databases">
        <title>Genomic Encyclopedia of Type Strains, Phase IV (KMG-IV): sequencing the most valuable type-strain genomes for metagenomic binning, comparative biology and taxonomic classification.</title>
        <authorList>
            <person name="Goeker M."/>
        </authorList>
    </citation>
    <scope>NUCLEOTIDE SEQUENCE</scope>
    <source>
        <strain evidence="2">DSM 21943</strain>
    </source>
</reference>
<sequence length="79" mass="8758">MVTIQKWGNSLAVRIPSDLAKHYGLTLGSQVELEGTNGGIFVRPVVNKPTLDGLLAQIKEKTNPHLECSWERAKGREFI</sequence>